<comment type="caution">
    <text evidence="3">The sequence shown here is derived from an EMBL/GenBank/DDBJ whole genome shotgun (WGS) entry which is preliminary data.</text>
</comment>
<dbReference type="RefSeq" id="XP_041290512.1">
    <property type="nucleotide sequence ID" value="XM_041439876.1"/>
</dbReference>
<dbReference type="GO" id="GO:0003682">
    <property type="term" value="F:chromatin binding"/>
    <property type="evidence" value="ECO:0007669"/>
    <property type="project" value="TreeGrafter"/>
</dbReference>
<dbReference type="InterPro" id="IPR056396">
    <property type="entry name" value="HEAT_SCC3-SA"/>
</dbReference>
<feature type="compositionally biased region" description="Basic residues" evidence="1">
    <location>
        <begin position="1266"/>
        <end position="1277"/>
    </location>
</feature>
<reference evidence="3" key="1">
    <citation type="journal article" date="2020" name="New Phytol.">
        <title>Comparative genomics reveals dynamic genome evolution in host specialist ectomycorrhizal fungi.</title>
        <authorList>
            <person name="Lofgren L.A."/>
            <person name="Nguyen N.H."/>
            <person name="Vilgalys R."/>
            <person name="Ruytinx J."/>
            <person name="Liao H.L."/>
            <person name="Branco S."/>
            <person name="Kuo A."/>
            <person name="LaButti K."/>
            <person name="Lipzen A."/>
            <person name="Andreopoulos W."/>
            <person name="Pangilinan J."/>
            <person name="Riley R."/>
            <person name="Hundley H."/>
            <person name="Na H."/>
            <person name="Barry K."/>
            <person name="Grigoriev I.V."/>
            <person name="Stajich J.E."/>
            <person name="Kennedy P.G."/>
        </authorList>
    </citation>
    <scope>NUCLEOTIDE SEQUENCE</scope>
    <source>
        <strain evidence="3">FC423</strain>
    </source>
</reference>
<dbReference type="OrthoDB" id="498590at2759"/>
<feature type="compositionally biased region" description="Low complexity" evidence="1">
    <location>
        <begin position="978"/>
        <end position="996"/>
    </location>
</feature>
<evidence type="ECO:0000256" key="1">
    <source>
        <dbReference type="SAM" id="MobiDB-lite"/>
    </source>
</evidence>
<feature type="region of interest" description="Disordered" evidence="1">
    <location>
        <begin position="1"/>
        <end position="126"/>
    </location>
</feature>
<dbReference type="Pfam" id="PF21581">
    <property type="entry name" value="SCD"/>
    <property type="match status" value="1"/>
</dbReference>
<proteinExistence type="predicted"/>
<dbReference type="GO" id="GO:0008278">
    <property type="term" value="C:cohesin complex"/>
    <property type="evidence" value="ECO:0007669"/>
    <property type="project" value="TreeGrafter"/>
</dbReference>
<dbReference type="SUPFAM" id="SSF48371">
    <property type="entry name" value="ARM repeat"/>
    <property type="match status" value="1"/>
</dbReference>
<accession>A0A9P7F3H5</accession>
<dbReference type="GeneID" id="64702135"/>
<feature type="compositionally biased region" description="Acidic residues" evidence="1">
    <location>
        <begin position="1246"/>
        <end position="1261"/>
    </location>
</feature>
<organism evidence="3 4">
    <name type="scientific">Suillus discolor</name>
    <dbReference type="NCBI Taxonomy" id="1912936"/>
    <lineage>
        <taxon>Eukaryota</taxon>
        <taxon>Fungi</taxon>
        <taxon>Dikarya</taxon>
        <taxon>Basidiomycota</taxon>
        <taxon>Agaricomycotina</taxon>
        <taxon>Agaricomycetes</taxon>
        <taxon>Agaricomycetidae</taxon>
        <taxon>Boletales</taxon>
        <taxon>Suillineae</taxon>
        <taxon>Suillaceae</taxon>
        <taxon>Suillus</taxon>
    </lineage>
</organism>
<dbReference type="GO" id="GO:0007062">
    <property type="term" value="P:sister chromatid cohesion"/>
    <property type="evidence" value="ECO:0007669"/>
    <property type="project" value="UniProtKB-ARBA"/>
</dbReference>
<keyword evidence="4" id="KW-1185">Reference proteome</keyword>
<gene>
    <name evidence="3" type="ORF">F5147DRAFT_746704</name>
</gene>
<feature type="compositionally biased region" description="Basic and acidic residues" evidence="1">
    <location>
        <begin position="1299"/>
        <end position="1322"/>
    </location>
</feature>
<dbReference type="PANTHER" id="PTHR11199:SF0">
    <property type="entry name" value="LD34181P-RELATED"/>
    <property type="match status" value="1"/>
</dbReference>
<evidence type="ECO:0000313" key="3">
    <source>
        <dbReference type="EMBL" id="KAG2103418.1"/>
    </source>
</evidence>
<feature type="region of interest" description="Disordered" evidence="1">
    <location>
        <begin position="1225"/>
        <end position="1414"/>
    </location>
</feature>
<feature type="compositionally biased region" description="Polar residues" evidence="1">
    <location>
        <begin position="1326"/>
        <end position="1340"/>
    </location>
</feature>
<dbReference type="GO" id="GO:0005634">
    <property type="term" value="C:nucleus"/>
    <property type="evidence" value="ECO:0007669"/>
    <property type="project" value="TreeGrafter"/>
</dbReference>
<feature type="compositionally biased region" description="Basic residues" evidence="1">
    <location>
        <begin position="78"/>
        <end position="94"/>
    </location>
</feature>
<dbReference type="Gene3D" id="1.25.10.10">
    <property type="entry name" value="Leucine-rich Repeat Variant"/>
    <property type="match status" value="1"/>
</dbReference>
<sequence>MTDVEGSPAPRRSQRDKKQVKPYASGSQSPNKRKRNAEEDDQVDEQEMGDAEVEADDEDDADGVDDDDDDDEPDTRPAKRKGKATASRKAKAKSKGPPPPKKPRMAKNTVLKPQKTPKPAKRKVRANGDFDADKLATETKISADNPLFSASEPTTLYLPCSFFVVDAIMNPSAALQSTAEDFLDSLAQTPGSAQAELINCILRACGCNDSVDADEVLDYDGVVDSLDNFTEGLKQENSPIYPLTSKLPIFKRFRVSLSELISRLVLSAADVGALYTSDMVTTLQTWVVAMSSSQIRAFRHTATAVALEVETALCQVAAAVEKEAEIVGRQREGERKRRAANKAQNVREKDLDGKAAEVRKRRAALAEYLKEIVDGVFVHRYRDLDPHIRAECVRAMGHWFTHYPAHFLDASYLRYVGWVLSDSATPVRLEAVRALSAVYAQAEYISGLMNFTARFKPRLLEMAAHDTELAVRTAVLGVLGAVDQHGLLEDEEREQMCQLVFDGEVRVRRAVAGFVGGLWNELVEERLAGRKVGEKGKERAGAKALAMLLVRWDRERVEEEDGSQDGSQRGVAMSTDIKGRTALAVEALWDDVDSASGWEGLLEMLLLDHSAGGGEEDLDAADDSIAASAKNTVDEAWRLTETEESVLLEVLIASLQRAKALAGTAKKGEDETLISDLTRALIKGLPRLFIKYQTDANRIANVLLIPPLMNIELYLEMRMMTAYANLWDDITKQFLSHSAQTVLASAVACIMHLLSCPSLSNTNSTKILELEDELAAQLRDAVGGREEIEVAGFNEDEVLALGAVCARVCALIGMRDMCGWMEESEGGKQSCVWDIIAALVERGRLGYREEERMIEQGLQVLGLHIMWKTRSLPDAKEATLEDEKYMETLREQRDSLLEKLVEYAVGTQSNTAEAVKRAAFQNLITLHILFCAEQTTTPDGRVLPTAALPLELDDEVQYRCAGFIQAAIEQYAELFEEGQAPAQEEASESGESSGEENVPAKGKKGKTKAKSPAIKEQPLTRTRLEQEYVFMGTISTFLRAIRAGAVHVRHSAVLLAHYGRLGPAFDLCTKVIIDSLREEGMYRENGNIVVDVVTQALKESFTLVLDSVVRGEDHVVALAKQLGQSFMIRGAQLSIIKKLDSQYIVQTHTNLLTWIVKRIGTYEAAKNKKGRKTAILFFRVLQPLLAAVAMDQVLAQAKIEVPPSSKIWEPQRAYEKKLSSIMAKDKGGAKGRKAKGAKSAAMVTSDESESEPEPQPAEEEPPAPKPRPKPRPLRRQRSPTSSLSELETSDPEAGVQEEANEKQKPEAKPEVQAEHEHEHEQEQEQATPRNHSRPQATYGRSPTKTPPVPPVSNGITPPPTRKRQRTDEDDEDAGEKSGVETMEANSDADTPGDEAPREQSPLTEIIFRRKRARH</sequence>
<dbReference type="InterPro" id="IPR011989">
    <property type="entry name" value="ARM-like"/>
</dbReference>
<feature type="domain" description="SCD" evidence="2">
    <location>
        <begin position="377"/>
        <end position="462"/>
    </location>
</feature>
<feature type="region of interest" description="Disordered" evidence="1">
    <location>
        <begin position="978"/>
        <end position="1017"/>
    </location>
</feature>
<feature type="compositionally biased region" description="Acidic residues" evidence="1">
    <location>
        <begin position="38"/>
        <end position="73"/>
    </location>
</feature>
<dbReference type="EMBL" id="JABBWM010000044">
    <property type="protein sequence ID" value="KAG2103418.1"/>
    <property type="molecule type" value="Genomic_DNA"/>
</dbReference>
<evidence type="ECO:0000259" key="2">
    <source>
        <dbReference type="PROSITE" id="PS51425"/>
    </source>
</evidence>
<dbReference type="InterPro" id="IPR013721">
    <property type="entry name" value="STAG"/>
</dbReference>
<dbReference type="GO" id="GO:0000785">
    <property type="term" value="C:chromatin"/>
    <property type="evidence" value="ECO:0007669"/>
    <property type="project" value="TreeGrafter"/>
</dbReference>
<dbReference type="InterPro" id="IPR016024">
    <property type="entry name" value="ARM-type_fold"/>
</dbReference>
<dbReference type="Pfam" id="PF08514">
    <property type="entry name" value="STAG"/>
    <property type="match status" value="1"/>
</dbReference>
<evidence type="ECO:0000313" key="4">
    <source>
        <dbReference type="Proteomes" id="UP000823399"/>
    </source>
</evidence>
<dbReference type="Pfam" id="PF24571">
    <property type="entry name" value="HEAT_SCC3-SA"/>
    <property type="match status" value="1"/>
</dbReference>
<dbReference type="Proteomes" id="UP000823399">
    <property type="component" value="Unassembled WGS sequence"/>
</dbReference>
<protein>
    <recommendedName>
        <fullName evidence="2">SCD domain-containing protein</fullName>
    </recommendedName>
</protein>
<dbReference type="InterPro" id="IPR020839">
    <property type="entry name" value="SCD"/>
</dbReference>
<name>A0A9P7F3H5_9AGAM</name>
<dbReference type="PROSITE" id="PS51425">
    <property type="entry name" value="SCD"/>
    <property type="match status" value="1"/>
</dbReference>
<dbReference type="PANTHER" id="PTHR11199">
    <property type="entry name" value="STROMAL ANTIGEN"/>
    <property type="match status" value="1"/>
</dbReference>
<dbReference type="InterPro" id="IPR039662">
    <property type="entry name" value="Cohesin_Scc3/SA"/>
</dbReference>